<dbReference type="GO" id="GO:0003723">
    <property type="term" value="F:RNA binding"/>
    <property type="evidence" value="ECO:0007669"/>
    <property type="project" value="InterPro"/>
</dbReference>
<dbReference type="Proteomes" id="UP001377567">
    <property type="component" value="Unassembled WGS sequence"/>
</dbReference>
<dbReference type="GO" id="GO:0005737">
    <property type="term" value="C:cytoplasm"/>
    <property type="evidence" value="ECO:0007669"/>
    <property type="project" value="UniProtKB-SubCell"/>
</dbReference>
<evidence type="ECO:0000256" key="2">
    <source>
        <dbReference type="ARBA" id="ARBA00022490"/>
    </source>
</evidence>
<dbReference type="EMBL" id="BTGD01000003">
    <property type="protein sequence ID" value="GMM54582.1"/>
    <property type="molecule type" value="Genomic_DNA"/>
</dbReference>
<reference evidence="4 5" key="1">
    <citation type="journal article" date="2023" name="Elife">
        <title>Identification of key yeast species and microbe-microbe interactions impacting larval growth of Drosophila in the wild.</title>
        <authorList>
            <person name="Mure A."/>
            <person name="Sugiura Y."/>
            <person name="Maeda R."/>
            <person name="Honda K."/>
            <person name="Sakurai N."/>
            <person name="Takahashi Y."/>
            <person name="Watada M."/>
            <person name="Katoh T."/>
            <person name="Gotoh A."/>
            <person name="Gotoh Y."/>
            <person name="Taniguchi I."/>
            <person name="Nakamura K."/>
            <person name="Hayashi T."/>
            <person name="Katayama T."/>
            <person name="Uemura T."/>
            <person name="Hattori Y."/>
        </authorList>
    </citation>
    <scope>NUCLEOTIDE SEQUENCE [LARGE SCALE GENOMIC DNA]</scope>
    <source>
        <strain evidence="4 5">KH-74</strain>
    </source>
</reference>
<dbReference type="AlphaFoldDB" id="A0AAV5RTZ2"/>
<feature type="region of interest" description="Disordered" evidence="3">
    <location>
        <begin position="119"/>
        <end position="146"/>
    </location>
</feature>
<gene>
    <name evidence="4" type="ORF">DAKH74_011980</name>
</gene>
<proteinExistence type="predicted"/>
<comment type="subcellular location">
    <subcellularLocation>
        <location evidence="1">Cytoplasm</location>
    </subcellularLocation>
</comment>
<keyword evidence="2" id="KW-0963">Cytoplasm</keyword>
<feature type="compositionally biased region" description="Basic and acidic residues" evidence="3">
    <location>
        <begin position="120"/>
        <end position="146"/>
    </location>
</feature>
<name>A0AAV5RTZ2_MAUHU</name>
<evidence type="ECO:0000256" key="3">
    <source>
        <dbReference type="SAM" id="MobiDB-lite"/>
    </source>
</evidence>
<evidence type="ECO:0000313" key="4">
    <source>
        <dbReference type="EMBL" id="GMM54582.1"/>
    </source>
</evidence>
<evidence type="ECO:0000256" key="1">
    <source>
        <dbReference type="ARBA" id="ARBA00004496"/>
    </source>
</evidence>
<protein>
    <submittedName>
        <fullName evidence="4">Uncharacterized protein</fullName>
    </submittedName>
</protein>
<evidence type="ECO:0000313" key="5">
    <source>
        <dbReference type="Proteomes" id="UP001377567"/>
    </source>
</evidence>
<sequence length="146" mass="17358">MPSNMKFSKDDHIEEIIVHQKLNSIYYDCKSDPVIFEKKLHDLRKRGEQLGITTTDSILCNRISAHLRGPFEILTLKYELYYTTMTLTDLLNDIKSVYQRKILVPKILGESNQWSMPTDFRARKPVRDTDRPYDRSKGKMKRERQY</sequence>
<accession>A0AAV5RTZ2</accession>
<comment type="caution">
    <text evidence="4">The sequence shown here is derived from an EMBL/GenBank/DDBJ whole genome shotgun (WGS) entry which is preliminary data.</text>
</comment>
<dbReference type="InterPro" id="IPR015820">
    <property type="entry name" value="TYA"/>
</dbReference>
<keyword evidence="5" id="KW-1185">Reference proteome</keyword>
<dbReference type="Pfam" id="PF01021">
    <property type="entry name" value="TYA"/>
    <property type="match status" value="1"/>
</dbReference>
<organism evidence="4 5">
    <name type="scientific">Maudiozyma humilis</name>
    <name type="common">Sour dough yeast</name>
    <name type="synonym">Kazachstania humilis</name>
    <dbReference type="NCBI Taxonomy" id="51915"/>
    <lineage>
        <taxon>Eukaryota</taxon>
        <taxon>Fungi</taxon>
        <taxon>Dikarya</taxon>
        <taxon>Ascomycota</taxon>
        <taxon>Saccharomycotina</taxon>
        <taxon>Saccharomycetes</taxon>
        <taxon>Saccharomycetales</taxon>
        <taxon>Saccharomycetaceae</taxon>
        <taxon>Maudiozyma</taxon>
    </lineage>
</organism>